<proteinExistence type="predicted"/>
<dbReference type="PANTHER" id="PTHR43649">
    <property type="entry name" value="ARABINOSE-BINDING PROTEIN-RELATED"/>
    <property type="match status" value="1"/>
</dbReference>
<dbReference type="PROSITE" id="PS51257">
    <property type="entry name" value="PROKAR_LIPOPROTEIN"/>
    <property type="match status" value="1"/>
</dbReference>
<dbReference type="RefSeq" id="WP_053982900.1">
    <property type="nucleotide sequence ID" value="NZ_JAQIFT010000061.1"/>
</dbReference>
<feature type="domain" description="DUF3502" evidence="3">
    <location>
        <begin position="429"/>
        <end position="496"/>
    </location>
</feature>
<dbReference type="InterPro" id="IPR050490">
    <property type="entry name" value="Bact_solute-bd_prot1"/>
</dbReference>
<dbReference type="InterPro" id="IPR006059">
    <property type="entry name" value="SBP"/>
</dbReference>
<reference evidence="4" key="1">
    <citation type="journal article" date="2023" name="Int. J. Syst. Evol. Microbiol.">
        <title>&lt;i&gt;Holtiella tumoricola&lt;/i&gt; gen. nov. sp. nov., isolated from a human clinical sample.</title>
        <authorList>
            <person name="Allen-Vercoe E."/>
            <person name="Daigneault M.C."/>
            <person name="Vancuren S.J."/>
            <person name="Cochrane K."/>
            <person name="O'Neal L.L."/>
            <person name="Sankaranarayanan K."/>
            <person name="Lawson P.A."/>
        </authorList>
    </citation>
    <scope>NUCLEOTIDE SEQUENCE</scope>
    <source>
        <strain evidence="4">CC70A</strain>
    </source>
</reference>
<protein>
    <submittedName>
        <fullName evidence="4">ABC transporter substrate-binding protein</fullName>
    </submittedName>
</protein>
<feature type="compositionally biased region" description="Polar residues" evidence="1">
    <location>
        <begin position="28"/>
        <end position="45"/>
    </location>
</feature>
<evidence type="ECO:0000313" key="5">
    <source>
        <dbReference type="Proteomes" id="UP001169242"/>
    </source>
</evidence>
<dbReference type="AlphaFoldDB" id="A0AA42DQQ8"/>
<dbReference type="EMBL" id="JAQIFT010000061">
    <property type="protein sequence ID" value="MDA3733286.1"/>
    <property type="molecule type" value="Genomic_DNA"/>
</dbReference>
<feature type="chain" id="PRO_5041470085" evidence="2">
    <location>
        <begin position="23"/>
        <end position="498"/>
    </location>
</feature>
<dbReference type="InterPro" id="IPR022627">
    <property type="entry name" value="DUF3502"/>
</dbReference>
<feature type="signal peptide" evidence="2">
    <location>
        <begin position="1"/>
        <end position="22"/>
    </location>
</feature>
<gene>
    <name evidence="4" type="ORF">PBV87_17545</name>
</gene>
<feature type="region of interest" description="Disordered" evidence="1">
    <location>
        <begin position="28"/>
        <end position="49"/>
    </location>
</feature>
<dbReference type="Gene3D" id="3.40.190.10">
    <property type="entry name" value="Periplasmic binding protein-like II"/>
    <property type="match status" value="1"/>
</dbReference>
<name>A0AA42DQQ8_9FIRM</name>
<dbReference type="Pfam" id="PF01547">
    <property type="entry name" value="SBP_bac_1"/>
    <property type="match status" value="1"/>
</dbReference>
<evidence type="ECO:0000259" key="3">
    <source>
        <dbReference type="Pfam" id="PF12010"/>
    </source>
</evidence>
<evidence type="ECO:0000256" key="2">
    <source>
        <dbReference type="SAM" id="SignalP"/>
    </source>
</evidence>
<dbReference type="Pfam" id="PF12010">
    <property type="entry name" value="DUF3502"/>
    <property type="match status" value="1"/>
</dbReference>
<evidence type="ECO:0000256" key="1">
    <source>
        <dbReference type="SAM" id="MobiDB-lite"/>
    </source>
</evidence>
<accession>A0AA42DQQ8</accession>
<comment type="caution">
    <text evidence="4">The sequence shown here is derived from an EMBL/GenBank/DDBJ whole genome shotgun (WGS) entry which is preliminary data.</text>
</comment>
<sequence>MNKKMKSLALLLVGIMSLGTLTACSGGNSSTPTPAGDNQTTASSTDNKKTDAPVNLVWWTIGNEPKDLKMVNDKINEYTKEKLNVTLEIKYASWGEYGDKVSKVVQSGENYDIAFGASINNYTDLAAKGYFADLTDLVPTAAPALWDFIPSDLWKGVTMNDKIFGVPTYKDSSQSQYWVWDKELVEKLGIDYQNIKTLEELEPALQAIKADNPSEYPLVLQGIEGINGFMATINEIDEFLTKPYVGINYNDTTGTVVSPWEQDYVMDNLRTVHKWFKEGLINPDAATLTESPKYRPVTSDQGYPHADADWTNSRNYPVVSNMFFGPKYSTKTIQGSFLVVSAGSKHQEEALKVIELFNTDEYARNLLAFGIEDTHYKKTGDNTIEILSDGYQAPAYSQATFFNMYVVDPAPATKWTDLQAHNETATSSPALGFTFNTDPVKNQVAACANIQAKYEPSLITGSVNPDEVVPKMLDELNKAGYQEIITEAQNQLNAFLGK</sequence>
<dbReference type="SUPFAM" id="SSF53850">
    <property type="entry name" value="Periplasmic binding protein-like II"/>
    <property type="match status" value="1"/>
</dbReference>
<keyword evidence="5" id="KW-1185">Reference proteome</keyword>
<organism evidence="4 5">
    <name type="scientific">Holtiella tumoricola</name>
    <dbReference type="NCBI Taxonomy" id="3018743"/>
    <lineage>
        <taxon>Bacteria</taxon>
        <taxon>Bacillati</taxon>
        <taxon>Bacillota</taxon>
        <taxon>Clostridia</taxon>
        <taxon>Lachnospirales</taxon>
        <taxon>Cellulosilyticaceae</taxon>
        <taxon>Holtiella</taxon>
    </lineage>
</organism>
<keyword evidence="2" id="KW-0732">Signal</keyword>
<evidence type="ECO:0000313" key="4">
    <source>
        <dbReference type="EMBL" id="MDA3733286.1"/>
    </source>
</evidence>
<dbReference type="PANTHER" id="PTHR43649:SF17">
    <property type="entry name" value="ABC TRANSPORTER SOLUTE BINDING PROTEIN-SUGAR TRANSPORT"/>
    <property type="match status" value="1"/>
</dbReference>
<dbReference type="Proteomes" id="UP001169242">
    <property type="component" value="Unassembled WGS sequence"/>
</dbReference>